<name>A0A381VX19_9ZZZZ</name>
<organism evidence="2">
    <name type="scientific">marine metagenome</name>
    <dbReference type="NCBI Taxonomy" id="408172"/>
    <lineage>
        <taxon>unclassified sequences</taxon>
        <taxon>metagenomes</taxon>
        <taxon>ecological metagenomes</taxon>
    </lineage>
</organism>
<reference evidence="2" key="1">
    <citation type="submission" date="2018-05" db="EMBL/GenBank/DDBJ databases">
        <authorList>
            <person name="Lanie J.A."/>
            <person name="Ng W.-L."/>
            <person name="Kazmierczak K.M."/>
            <person name="Andrzejewski T.M."/>
            <person name="Davidsen T.M."/>
            <person name="Wayne K.J."/>
            <person name="Tettelin H."/>
            <person name="Glass J.I."/>
            <person name="Rusch D."/>
            <person name="Podicherti R."/>
            <person name="Tsui H.-C.T."/>
            <person name="Winkler M.E."/>
        </authorList>
    </citation>
    <scope>NUCLEOTIDE SEQUENCE</scope>
</reference>
<proteinExistence type="predicted"/>
<sequence>MKHRCLVHRIGPPTLALAAGALFPLGFAPFEYVLVAPLALGLL</sequence>
<evidence type="ECO:0000313" key="2">
    <source>
        <dbReference type="EMBL" id="SVA44815.1"/>
    </source>
</evidence>
<dbReference type="EMBL" id="UINC01010039">
    <property type="protein sequence ID" value="SVA44815.1"/>
    <property type="molecule type" value="Genomic_DNA"/>
</dbReference>
<dbReference type="AlphaFoldDB" id="A0A381VX19"/>
<protein>
    <submittedName>
        <fullName evidence="2">Uncharacterized protein</fullName>
    </submittedName>
</protein>
<keyword evidence="1" id="KW-1133">Transmembrane helix</keyword>
<feature type="non-terminal residue" evidence="2">
    <location>
        <position position="43"/>
    </location>
</feature>
<keyword evidence="1" id="KW-0472">Membrane</keyword>
<evidence type="ECO:0000256" key="1">
    <source>
        <dbReference type="SAM" id="Phobius"/>
    </source>
</evidence>
<keyword evidence="1" id="KW-0812">Transmembrane</keyword>
<feature type="transmembrane region" description="Helical" evidence="1">
    <location>
        <begin position="12"/>
        <end position="35"/>
    </location>
</feature>
<gene>
    <name evidence="2" type="ORF">METZ01_LOCUS97669</name>
</gene>
<accession>A0A381VX19</accession>